<dbReference type="SMART" id="SM00849">
    <property type="entry name" value="Lactamase_B"/>
    <property type="match status" value="1"/>
</dbReference>
<evidence type="ECO:0000256" key="4">
    <source>
        <dbReference type="ARBA" id="ARBA00022801"/>
    </source>
</evidence>
<organism evidence="8 9">
    <name type="scientific">Byssothecium circinans</name>
    <dbReference type="NCBI Taxonomy" id="147558"/>
    <lineage>
        <taxon>Eukaryota</taxon>
        <taxon>Fungi</taxon>
        <taxon>Dikarya</taxon>
        <taxon>Ascomycota</taxon>
        <taxon>Pezizomycotina</taxon>
        <taxon>Dothideomycetes</taxon>
        <taxon>Pleosporomycetidae</taxon>
        <taxon>Pleosporales</taxon>
        <taxon>Massarineae</taxon>
        <taxon>Massarinaceae</taxon>
        <taxon>Byssothecium</taxon>
    </lineage>
</organism>
<dbReference type="Gene3D" id="1.10.10.10">
    <property type="entry name" value="Winged helix-like DNA-binding domain superfamily/Winged helix DNA-binding domain"/>
    <property type="match status" value="1"/>
</dbReference>
<dbReference type="PANTHER" id="PTHR23131:SF3">
    <property type="entry name" value="ATROCHRYSONE CARBOXYL ACP THIOESTERASE"/>
    <property type="match status" value="1"/>
</dbReference>
<comment type="similarity">
    <text evidence="2">Belongs to the metallo-beta-lactamase superfamily.</text>
</comment>
<dbReference type="InterPro" id="IPR036388">
    <property type="entry name" value="WH-like_DNA-bd_sf"/>
</dbReference>
<accession>A0A6A5U1W2</accession>
<dbReference type="CDD" id="cd07722">
    <property type="entry name" value="LACTB2-like_MBL-fold"/>
    <property type="match status" value="1"/>
</dbReference>
<evidence type="ECO:0000256" key="5">
    <source>
        <dbReference type="ARBA" id="ARBA00022833"/>
    </source>
</evidence>
<evidence type="ECO:0000256" key="1">
    <source>
        <dbReference type="ARBA" id="ARBA00001947"/>
    </source>
</evidence>
<dbReference type="InterPro" id="IPR047921">
    <property type="entry name" value="LACTB2-like_MBL-fold"/>
</dbReference>
<reference evidence="8" key="1">
    <citation type="journal article" date="2020" name="Stud. Mycol.">
        <title>101 Dothideomycetes genomes: a test case for predicting lifestyles and emergence of pathogens.</title>
        <authorList>
            <person name="Haridas S."/>
            <person name="Albert R."/>
            <person name="Binder M."/>
            <person name="Bloem J."/>
            <person name="Labutti K."/>
            <person name="Salamov A."/>
            <person name="Andreopoulos B."/>
            <person name="Baker S."/>
            <person name="Barry K."/>
            <person name="Bills G."/>
            <person name="Bluhm B."/>
            <person name="Cannon C."/>
            <person name="Castanera R."/>
            <person name="Culley D."/>
            <person name="Daum C."/>
            <person name="Ezra D."/>
            <person name="Gonzalez J."/>
            <person name="Henrissat B."/>
            <person name="Kuo A."/>
            <person name="Liang C."/>
            <person name="Lipzen A."/>
            <person name="Lutzoni F."/>
            <person name="Magnuson J."/>
            <person name="Mondo S."/>
            <person name="Nolan M."/>
            <person name="Ohm R."/>
            <person name="Pangilinan J."/>
            <person name="Park H.-J."/>
            <person name="Ramirez L."/>
            <person name="Alfaro M."/>
            <person name="Sun H."/>
            <person name="Tritt A."/>
            <person name="Yoshinaga Y."/>
            <person name="Zwiers L.-H."/>
            <person name="Turgeon B."/>
            <person name="Goodwin S."/>
            <person name="Spatafora J."/>
            <person name="Crous P."/>
            <person name="Grigoriev I."/>
        </authorList>
    </citation>
    <scope>NUCLEOTIDE SEQUENCE</scope>
    <source>
        <strain evidence="8">CBS 675.92</strain>
    </source>
</reference>
<gene>
    <name evidence="8" type="ORF">CC80DRAFT_534352</name>
</gene>
<dbReference type="GO" id="GO:0044550">
    <property type="term" value="P:secondary metabolite biosynthetic process"/>
    <property type="evidence" value="ECO:0007669"/>
    <property type="project" value="UniProtKB-ARBA"/>
</dbReference>
<dbReference type="SUPFAM" id="SSF56281">
    <property type="entry name" value="Metallo-hydrolase/oxidoreductase"/>
    <property type="match status" value="1"/>
</dbReference>
<dbReference type="InterPro" id="IPR001279">
    <property type="entry name" value="Metallo-B-lactamas"/>
</dbReference>
<feature type="domain" description="Metallo-beta-lactamase" evidence="7">
    <location>
        <begin position="51"/>
        <end position="207"/>
    </location>
</feature>
<dbReference type="FunFam" id="3.60.15.10:FF:000041">
    <property type="entry name" value="Metallo-beta-lactamase domain protein"/>
    <property type="match status" value="1"/>
</dbReference>
<dbReference type="EMBL" id="ML976988">
    <property type="protein sequence ID" value="KAF1957832.1"/>
    <property type="molecule type" value="Genomic_DNA"/>
</dbReference>
<keyword evidence="9" id="KW-1185">Reference proteome</keyword>
<dbReference type="InterPro" id="IPR036866">
    <property type="entry name" value="RibonucZ/Hydroxyglut_hydro"/>
</dbReference>
<keyword evidence="4" id="KW-0378">Hydrolase</keyword>
<dbReference type="GO" id="GO:0046872">
    <property type="term" value="F:metal ion binding"/>
    <property type="evidence" value="ECO:0007669"/>
    <property type="project" value="UniProtKB-KW"/>
</dbReference>
<evidence type="ECO:0000313" key="9">
    <source>
        <dbReference type="Proteomes" id="UP000800035"/>
    </source>
</evidence>
<dbReference type="Proteomes" id="UP000800035">
    <property type="component" value="Unassembled WGS sequence"/>
</dbReference>
<keyword evidence="5" id="KW-0862">Zinc</keyword>
<evidence type="ECO:0000313" key="8">
    <source>
        <dbReference type="EMBL" id="KAF1957832.1"/>
    </source>
</evidence>
<dbReference type="PANTHER" id="PTHR23131">
    <property type="entry name" value="ENDORIBONUCLEASE LACTB2"/>
    <property type="match status" value="1"/>
</dbReference>
<protein>
    <submittedName>
        <fullName evidence="8">Metallo-beta-lactamase domain protein</fullName>
    </submittedName>
</protein>
<dbReference type="Pfam" id="PF00753">
    <property type="entry name" value="Lactamase_B"/>
    <property type="match status" value="1"/>
</dbReference>
<evidence type="ECO:0000256" key="3">
    <source>
        <dbReference type="ARBA" id="ARBA00022723"/>
    </source>
</evidence>
<evidence type="ECO:0000256" key="6">
    <source>
        <dbReference type="ARBA" id="ARBA00050605"/>
    </source>
</evidence>
<dbReference type="Gene3D" id="3.60.15.10">
    <property type="entry name" value="Ribonuclease Z/Hydroxyacylglutathione hydrolase-like"/>
    <property type="match status" value="1"/>
</dbReference>
<evidence type="ECO:0000259" key="7">
    <source>
        <dbReference type="SMART" id="SM00849"/>
    </source>
</evidence>
<proteinExistence type="inferred from homology"/>
<dbReference type="AlphaFoldDB" id="A0A6A5U1W2"/>
<sequence>MEDDKGGYRQINKSLNICAFDEYLKSQTARLPRIPHVEQLSERVLRFTFQGTNTFIIGVGSERILVDTSGGEKEWAERIASTLSSMGIRLKYVLLTHWHGDHTGGVPDLLRLDPTLKDSIHKYMPNRGQQDIFDGQIFNVEGATVRAIHVPGHSEDHMCFVLEEEKAMFTGDNVLGHGTSAVEDLGTFMTSLQKMQTQNCATGYPAHGVTIANLPVKLAGELAQKRRRERQVLQALGKVRNRGGKSVTVQDLVVEMYGSSLDESTRTLALEPFVAEVLRKLADDGKVAFEIRAGKRKWYSLEMVQQTVVRPWARRPSLVSVTA</sequence>
<dbReference type="GO" id="GO:0016787">
    <property type="term" value="F:hydrolase activity"/>
    <property type="evidence" value="ECO:0007669"/>
    <property type="project" value="UniProtKB-KW"/>
</dbReference>
<dbReference type="InterPro" id="IPR050662">
    <property type="entry name" value="Sec-metab_biosynth-thioest"/>
</dbReference>
<keyword evidence="3" id="KW-0479">Metal-binding</keyword>
<comment type="catalytic activity">
    <reaction evidence="6">
        <text>(3R)-atrochrysone 2-carbonyl-[ACP] + H2O = (3R)-atrochrysone 2-carboxylate + holo-[ACP] + H(+)</text>
        <dbReference type="Rhea" id="RHEA:64236"/>
        <dbReference type="Rhea" id="RHEA-COMP:9685"/>
        <dbReference type="Rhea" id="RHEA-COMP:20479"/>
        <dbReference type="ChEBI" id="CHEBI:15377"/>
        <dbReference type="ChEBI" id="CHEBI:15378"/>
        <dbReference type="ChEBI" id="CHEBI:64479"/>
        <dbReference type="ChEBI" id="CHEBI:234107"/>
        <dbReference type="ChEBI" id="CHEBI:234110"/>
    </reaction>
    <physiologicalReaction direction="left-to-right" evidence="6">
        <dbReference type="Rhea" id="RHEA:64237"/>
    </physiologicalReaction>
</comment>
<dbReference type="OrthoDB" id="17458at2759"/>
<comment type="cofactor">
    <cofactor evidence="1">
        <name>Zn(2+)</name>
        <dbReference type="ChEBI" id="CHEBI:29105"/>
    </cofactor>
</comment>
<name>A0A6A5U1W2_9PLEO</name>
<evidence type="ECO:0000256" key="2">
    <source>
        <dbReference type="ARBA" id="ARBA00007749"/>
    </source>
</evidence>